<gene>
    <name evidence="1" type="ORF">DSO57_1038264</name>
</gene>
<dbReference type="Proteomes" id="UP001165960">
    <property type="component" value="Unassembled WGS sequence"/>
</dbReference>
<evidence type="ECO:0000313" key="1">
    <source>
        <dbReference type="EMBL" id="KAJ9059746.1"/>
    </source>
</evidence>
<proteinExistence type="predicted"/>
<keyword evidence="2" id="KW-1185">Reference proteome</keyword>
<protein>
    <submittedName>
        <fullName evidence="1">Uncharacterized protein</fullName>
    </submittedName>
</protein>
<organism evidence="1 2">
    <name type="scientific">Entomophthora muscae</name>
    <dbReference type="NCBI Taxonomy" id="34485"/>
    <lineage>
        <taxon>Eukaryota</taxon>
        <taxon>Fungi</taxon>
        <taxon>Fungi incertae sedis</taxon>
        <taxon>Zoopagomycota</taxon>
        <taxon>Entomophthoromycotina</taxon>
        <taxon>Entomophthoromycetes</taxon>
        <taxon>Entomophthorales</taxon>
        <taxon>Entomophthoraceae</taxon>
        <taxon>Entomophthora</taxon>
    </lineage>
</organism>
<accession>A0ACC2SBG4</accession>
<dbReference type="EMBL" id="QTSX02005439">
    <property type="protein sequence ID" value="KAJ9059746.1"/>
    <property type="molecule type" value="Genomic_DNA"/>
</dbReference>
<sequence>MDAVSGWVTSGGEGLFRVLEEGVGKPPGLNRPSCLARPTTQDGVKVPGVTNDKLLLTLLLGNPQLQDPNPDPWQAGSQKILGLKPEWDSTLENLLRLDEQKLLASGPSMPRVPVNLANESLGQAKDPELTWATAVRGAKKLPAEWRPPKDDRSHNLEGKLALSWFKPANQITPTMDPPRAVKT</sequence>
<reference evidence="1" key="1">
    <citation type="submission" date="2022-04" db="EMBL/GenBank/DDBJ databases">
        <title>Genome of the entomopathogenic fungus Entomophthora muscae.</title>
        <authorList>
            <person name="Elya C."/>
            <person name="Lovett B.R."/>
            <person name="Lee E."/>
            <person name="Macias A.M."/>
            <person name="Hajek A.E."/>
            <person name="De Bivort B.L."/>
            <person name="Kasson M.T."/>
            <person name="De Fine Licht H.H."/>
            <person name="Stajich J.E."/>
        </authorList>
    </citation>
    <scope>NUCLEOTIDE SEQUENCE</scope>
    <source>
        <strain evidence="1">Berkeley</strain>
    </source>
</reference>
<evidence type="ECO:0000313" key="2">
    <source>
        <dbReference type="Proteomes" id="UP001165960"/>
    </source>
</evidence>
<comment type="caution">
    <text evidence="1">The sequence shown here is derived from an EMBL/GenBank/DDBJ whole genome shotgun (WGS) entry which is preliminary data.</text>
</comment>
<name>A0ACC2SBG4_9FUNG</name>